<gene>
    <name evidence="2" type="ORF">BZG02_09710</name>
</gene>
<reference evidence="2 3" key="1">
    <citation type="journal article" date="2017" name="Front. Microbiol.">
        <title>Labilibaculum manganireducens gen. nov., sp. nov. and Labilibaculum filiforme sp. nov., Novel Bacteroidetes Isolated from Subsurface Sediments of the Baltic Sea.</title>
        <authorList>
            <person name="Vandieken V."/>
            <person name="Marshall I.P."/>
            <person name="Niemann H."/>
            <person name="Engelen B."/>
            <person name="Cypionka H."/>
        </authorList>
    </citation>
    <scope>NUCLEOTIDE SEQUENCE [LARGE SCALE GENOMIC DNA]</scope>
    <source>
        <strain evidence="2 3">59.16B</strain>
    </source>
</reference>
<evidence type="ECO:0000313" key="3">
    <source>
        <dbReference type="Proteomes" id="UP000233535"/>
    </source>
</evidence>
<feature type="chain" id="PRO_5014788042" description="C_GCAxxG_C_C family protein" evidence="1">
    <location>
        <begin position="19"/>
        <end position="278"/>
    </location>
</feature>
<dbReference type="SUPFAM" id="SSF48695">
    <property type="entry name" value="Multiheme cytochromes"/>
    <property type="match status" value="1"/>
</dbReference>
<dbReference type="EMBL" id="MVDD01000006">
    <property type="protein sequence ID" value="PKQ63038.1"/>
    <property type="molecule type" value="Genomic_DNA"/>
</dbReference>
<feature type="signal peptide" evidence="1">
    <location>
        <begin position="1"/>
        <end position="18"/>
    </location>
</feature>
<organism evidence="2 3">
    <name type="scientific">Labilibaculum filiforme</name>
    <dbReference type="NCBI Taxonomy" id="1940526"/>
    <lineage>
        <taxon>Bacteria</taxon>
        <taxon>Pseudomonadati</taxon>
        <taxon>Bacteroidota</taxon>
        <taxon>Bacteroidia</taxon>
        <taxon>Marinilabiliales</taxon>
        <taxon>Marinifilaceae</taxon>
        <taxon>Labilibaculum</taxon>
    </lineage>
</organism>
<evidence type="ECO:0000256" key="1">
    <source>
        <dbReference type="SAM" id="SignalP"/>
    </source>
</evidence>
<dbReference type="Pfam" id="PF09719">
    <property type="entry name" value="C_GCAxxG_C_C"/>
    <property type="match status" value="1"/>
</dbReference>
<dbReference type="AlphaFoldDB" id="A0A2N3HY99"/>
<dbReference type="OrthoDB" id="5430146at2"/>
<protein>
    <recommendedName>
        <fullName evidence="4">C_GCAxxG_C_C family protein</fullName>
    </recommendedName>
</protein>
<dbReference type="Gene3D" id="3.90.10.10">
    <property type="entry name" value="Cytochrome C3"/>
    <property type="match status" value="1"/>
</dbReference>
<keyword evidence="3" id="KW-1185">Reference proteome</keyword>
<dbReference type="Proteomes" id="UP000233535">
    <property type="component" value="Unassembled WGS sequence"/>
</dbReference>
<accession>A0A2N3HY99</accession>
<proteinExistence type="predicted"/>
<comment type="caution">
    <text evidence="2">The sequence shown here is derived from an EMBL/GenBank/DDBJ whole genome shotgun (WGS) entry which is preliminary data.</text>
</comment>
<dbReference type="RefSeq" id="WP_101261244.1">
    <property type="nucleotide sequence ID" value="NZ_MVDD01000006.1"/>
</dbReference>
<name>A0A2N3HY99_9BACT</name>
<keyword evidence="1" id="KW-0732">Signal</keyword>
<dbReference type="InterPro" id="IPR010181">
    <property type="entry name" value="CGCAxxGCC_motif"/>
</dbReference>
<evidence type="ECO:0008006" key="4">
    <source>
        <dbReference type="Google" id="ProtNLM"/>
    </source>
</evidence>
<sequence length="278" mass="30395">MKRRNAIKLVAGTIAAGAAGVTILTQAFKPEKGPAISPKKVEANTAETEWNYTILDPATTAAHAYENFNIGSCMYGVFSSIIAQLGEKIGAPYTSFPVHMMKYGHGGIGGTGTICGSLNGATAIFGLLIDDKKIRDILTSEILCWYEMNPFPTFKPVEPTFDFTPNTSISESVLCHASAAKWVKKTGYRIDSKERVERCRRLTADVTAHTVEMLNSYFDNTFVTHYQNNETVNECMACHGGHGKLGNSTGKMNCTSCHDKTVGHSLFGDVHYQMMDKK</sequence>
<dbReference type="InterPro" id="IPR036280">
    <property type="entry name" value="Multihaem_cyt_sf"/>
</dbReference>
<evidence type="ECO:0000313" key="2">
    <source>
        <dbReference type="EMBL" id="PKQ63038.1"/>
    </source>
</evidence>